<reference evidence="1" key="1">
    <citation type="journal article" date="2019" name="bioRxiv">
        <title>The Genome of the Zebra Mussel, Dreissena polymorpha: A Resource for Invasive Species Research.</title>
        <authorList>
            <person name="McCartney M.A."/>
            <person name="Auch B."/>
            <person name="Kono T."/>
            <person name="Mallez S."/>
            <person name="Zhang Y."/>
            <person name="Obille A."/>
            <person name="Becker A."/>
            <person name="Abrahante J.E."/>
            <person name="Garbe J."/>
            <person name="Badalamenti J.P."/>
            <person name="Herman A."/>
            <person name="Mangelson H."/>
            <person name="Liachko I."/>
            <person name="Sullivan S."/>
            <person name="Sone E.D."/>
            <person name="Koren S."/>
            <person name="Silverstein K.A.T."/>
            <person name="Beckman K.B."/>
            <person name="Gohl D.M."/>
        </authorList>
    </citation>
    <scope>NUCLEOTIDE SEQUENCE</scope>
    <source>
        <strain evidence="1">Duluth1</strain>
        <tissue evidence="1">Whole animal</tissue>
    </source>
</reference>
<dbReference type="EMBL" id="JAIWYP010000011">
    <property type="protein sequence ID" value="KAH3738207.1"/>
    <property type="molecule type" value="Genomic_DNA"/>
</dbReference>
<name>A0A9D4D4V9_DREPO</name>
<protein>
    <submittedName>
        <fullName evidence="1">Uncharacterized protein</fullName>
    </submittedName>
</protein>
<keyword evidence="2" id="KW-1185">Reference proteome</keyword>
<dbReference type="Proteomes" id="UP000828390">
    <property type="component" value="Unassembled WGS sequence"/>
</dbReference>
<evidence type="ECO:0000313" key="1">
    <source>
        <dbReference type="EMBL" id="KAH3738207.1"/>
    </source>
</evidence>
<organism evidence="1 2">
    <name type="scientific">Dreissena polymorpha</name>
    <name type="common">Zebra mussel</name>
    <name type="synonym">Mytilus polymorpha</name>
    <dbReference type="NCBI Taxonomy" id="45954"/>
    <lineage>
        <taxon>Eukaryota</taxon>
        <taxon>Metazoa</taxon>
        <taxon>Spiralia</taxon>
        <taxon>Lophotrochozoa</taxon>
        <taxon>Mollusca</taxon>
        <taxon>Bivalvia</taxon>
        <taxon>Autobranchia</taxon>
        <taxon>Heteroconchia</taxon>
        <taxon>Euheterodonta</taxon>
        <taxon>Imparidentia</taxon>
        <taxon>Neoheterodontei</taxon>
        <taxon>Myida</taxon>
        <taxon>Dreissenoidea</taxon>
        <taxon>Dreissenidae</taxon>
        <taxon>Dreissena</taxon>
    </lineage>
</organism>
<gene>
    <name evidence="1" type="ORF">DPMN_044835</name>
</gene>
<evidence type="ECO:0000313" key="2">
    <source>
        <dbReference type="Proteomes" id="UP000828390"/>
    </source>
</evidence>
<comment type="caution">
    <text evidence="1">The sequence shown here is derived from an EMBL/GenBank/DDBJ whole genome shotgun (WGS) entry which is preliminary data.</text>
</comment>
<proteinExistence type="predicted"/>
<accession>A0A9D4D4V9</accession>
<sequence>MKAEDIRIWLIEQVSPIIQVTQSTRNALNGTYMQEDNADSVNNYGNIVIELGLS</sequence>
<reference evidence="1" key="2">
    <citation type="submission" date="2020-11" db="EMBL/GenBank/DDBJ databases">
        <authorList>
            <person name="McCartney M.A."/>
            <person name="Auch B."/>
            <person name="Kono T."/>
            <person name="Mallez S."/>
            <person name="Becker A."/>
            <person name="Gohl D.M."/>
            <person name="Silverstein K.A.T."/>
            <person name="Koren S."/>
            <person name="Bechman K.B."/>
            <person name="Herman A."/>
            <person name="Abrahante J.E."/>
            <person name="Garbe J."/>
        </authorList>
    </citation>
    <scope>NUCLEOTIDE SEQUENCE</scope>
    <source>
        <strain evidence="1">Duluth1</strain>
        <tissue evidence="1">Whole animal</tissue>
    </source>
</reference>
<dbReference type="AlphaFoldDB" id="A0A9D4D4V9"/>